<dbReference type="InterPro" id="IPR020013">
    <property type="entry name" value="Flagellar_FlgE/F/G"/>
</dbReference>
<dbReference type="InterPro" id="IPR001444">
    <property type="entry name" value="Flag_bb_rod_N"/>
</dbReference>
<accession>A0A0F9V2L2</accession>
<name>A0A0F9V2L2_9ZZZZ</name>
<dbReference type="Pfam" id="PF22692">
    <property type="entry name" value="LlgE_F_G_D1"/>
    <property type="match status" value="1"/>
</dbReference>
<dbReference type="PANTHER" id="PTHR30435">
    <property type="entry name" value="FLAGELLAR PROTEIN"/>
    <property type="match status" value="1"/>
</dbReference>
<dbReference type="InterPro" id="IPR037925">
    <property type="entry name" value="FlgE/F/G-like"/>
</dbReference>
<evidence type="ECO:0000256" key="1">
    <source>
        <dbReference type="ARBA" id="ARBA00009677"/>
    </source>
</evidence>
<dbReference type="AlphaFoldDB" id="A0A0F9V2L2"/>
<feature type="domain" description="Flagellar basal-body/hook protein C-terminal" evidence="5">
    <location>
        <begin position="203"/>
        <end position="246"/>
    </location>
</feature>
<proteinExistence type="inferred from homology"/>
<comment type="similarity">
    <text evidence="1">Belongs to the flagella basal body rod proteins family.</text>
</comment>
<dbReference type="NCBIfam" id="TIGR03506">
    <property type="entry name" value="FlgEFG_subfam"/>
    <property type="match status" value="1"/>
</dbReference>
<evidence type="ECO:0000256" key="3">
    <source>
        <dbReference type="ARBA" id="ARBA00040228"/>
    </source>
</evidence>
<comment type="subunit">
    <text evidence="2">The basal body constitutes a major portion of the flagellar organelle and consists of five rings (E,L,P,S, and M) mounted on a central rod. The rod consists of about 26 subunits of FlgG in the distal portion, and FlgB, FlgC and FlgF are thought to build up the proximal portion of the rod with about 6 subunits each.</text>
</comment>
<feature type="domain" description="Flagellar hook protein FlgE/F/G-like D1" evidence="6">
    <location>
        <begin position="82"/>
        <end position="146"/>
    </location>
</feature>
<sequence>MDRMLYTAMSGAKNSMDQQSVVSHNLSNVTTAGFRAQLQAARSVPVQGEALLATRTSAVTTTPGSDFSQGPVEFTGRTLDIAMQGNAWMAVQADDGTETYTRRGDLQIDADGVLLNVGRPVIGEGGPIAIPQGAQVSIGADGTISAIPEGVGPEALVEVGRIKLVTPEDGALIRGDDGLFRAPPNDEGEPGALPADQNATLVSGALEGSNVSAVEAMVSMIDVARRYDMQMKVLSTADENAQRANGILSIQG</sequence>
<dbReference type="SUPFAM" id="SSF117143">
    <property type="entry name" value="Flagellar hook protein flgE"/>
    <property type="match status" value="1"/>
</dbReference>
<dbReference type="GO" id="GO:0009288">
    <property type="term" value="C:bacterial-type flagellum"/>
    <property type="evidence" value="ECO:0007669"/>
    <property type="project" value="TreeGrafter"/>
</dbReference>
<organism evidence="7">
    <name type="scientific">marine sediment metagenome</name>
    <dbReference type="NCBI Taxonomy" id="412755"/>
    <lineage>
        <taxon>unclassified sequences</taxon>
        <taxon>metagenomes</taxon>
        <taxon>ecological metagenomes</taxon>
    </lineage>
</organism>
<dbReference type="Pfam" id="PF00460">
    <property type="entry name" value="Flg_bb_rod"/>
    <property type="match status" value="1"/>
</dbReference>
<evidence type="ECO:0000256" key="2">
    <source>
        <dbReference type="ARBA" id="ARBA00038560"/>
    </source>
</evidence>
<feature type="domain" description="Flagellar basal body rod protein N-terminal" evidence="4">
    <location>
        <begin position="5"/>
        <end position="35"/>
    </location>
</feature>
<dbReference type="InterPro" id="IPR053967">
    <property type="entry name" value="LlgE_F_G-like_D1"/>
</dbReference>
<reference evidence="7" key="1">
    <citation type="journal article" date="2015" name="Nature">
        <title>Complex archaea that bridge the gap between prokaryotes and eukaryotes.</title>
        <authorList>
            <person name="Spang A."/>
            <person name="Saw J.H."/>
            <person name="Jorgensen S.L."/>
            <person name="Zaremba-Niedzwiedzka K."/>
            <person name="Martijn J."/>
            <person name="Lind A.E."/>
            <person name="van Eijk R."/>
            <person name="Schleper C."/>
            <person name="Guy L."/>
            <person name="Ettema T.J."/>
        </authorList>
    </citation>
    <scope>NUCLEOTIDE SEQUENCE</scope>
</reference>
<comment type="caution">
    <text evidence="7">The sequence shown here is derived from an EMBL/GenBank/DDBJ whole genome shotgun (WGS) entry which is preliminary data.</text>
</comment>
<dbReference type="Pfam" id="PF06429">
    <property type="entry name" value="Flg_bbr_C"/>
    <property type="match status" value="1"/>
</dbReference>
<protein>
    <recommendedName>
        <fullName evidence="3">Flagellar basal-body rod protein FlgF</fullName>
    </recommendedName>
</protein>
<gene>
    <name evidence="7" type="ORF">LCGC14_0150890</name>
</gene>
<dbReference type="InterPro" id="IPR010930">
    <property type="entry name" value="Flg_bb/hook_C_dom"/>
</dbReference>
<evidence type="ECO:0000259" key="5">
    <source>
        <dbReference type="Pfam" id="PF06429"/>
    </source>
</evidence>
<evidence type="ECO:0000259" key="6">
    <source>
        <dbReference type="Pfam" id="PF22692"/>
    </source>
</evidence>
<evidence type="ECO:0000259" key="4">
    <source>
        <dbReference type="Pfam" id="PF00460"/>
    </source>
</evidence>
<dbReference type="NCBIfam" id="NF009280">
    <property type="entry name" value="PRK12640.1"/>
    <property type="match status" value="1"/>
</dbReference>
<dbReference type="EMBL" id="LAZR01000053">
    <property type="protein sequence ID" value="KKN98224.1"/>
    <property type="molecule type" value="Genomic_DNA"/>
</dbReference>
<evidence type="ECO:0000313" key="7">
    <source>
        <dbReference type="EMBL" id="KKN98224.1"/>
    </source>
</evidence>
<dbReference type="GO" id="GO:0071978">
    <property type="term" value="P:bacterial-type flagellum-dependent swarming motility"/>
    <property type="evidence" value="ECO:0007669"/>
    <property type="project" value="TreeGrafter"/>
</dbReference>
<dbReference type="PANTHER" id="PTHR30435:SF18">
    <property type="entry name" value="FLAGELLAR BASAL-BODY ROD PROTEIN FLGF"/>
    <property type="match status" value="1"/>
</dbReference>